<comment type="caution">
    <text evidence="1">The sequence shown here is derived from an EMBL/GenBank/DDBJ whole genome shotgun (WGS) entry which is preliminary data.</text>
</comment>
<evidence type="ECO:0000313" key="1">
    <source>
        <dbReference type="EMBL" id="EPR67356.1"/>
    </source>
</evidence>
<sequence>MIDSRKNGKEWTLPDIPLGGNSQRLLASSFQQNEYHSYSNWIHLIYY</sequence>
<dbReference type="AlphaFoldDB" id="S7VBK3"/>
<organism evidence="1 2">
    <name type="scientific">Cyclobacterium qasimii M12-11B</name>
    <dbReference type="NCBI Taxonomy" id="641524"/>
    <lineage>
        <taxon>Bacteria</taxon>
        <taxon>Pseudomonadati</taxon>
        <taxon>Bacteroidota</taxon>
        <taxon>Cytophagia</taxon>
        <taxon>Cytophagales</taxon>
        <taxon>Cyclobacteriaceae</taxon>
        <taxon>Cyclobacterium</taxon>
    </lineage>
</organism>
<dbReference type="EMBL" id="ATNM01000131">
    <property type="protein sequence ID" value="EPR67356.1"/>
    <property type="molecule type" value="Genomic_DNA"/>
</dbReference>
<protein>
    <submittedName>
        <fullName evidence="1">Uncharacterized protein</fullName>
    </submittedName>
</protein>
<dbReference type="Proteomes" id="UP000014974">
    <property type="component" value="Unassembled WGS sequence"/>
</dbReference>
<proteinExistence type="predicted"/>
<gene>
    <name evidence="1" type="ORF">ADICYQ_3629</name>
</gene>
<accession>S7VBK3</accession>
<reference evidence="1 2" key="1">
    <citation type="journal article" date="2013" name="Genome Announc.">
        <title>Draft Genome Sequence of Cyclobacterium qasimii Strain M12-11BT, Isolated from Arctic Marine Sediment.</title>
        <authorList>
            <person name="Shivaji S."/>
            <person name="Ara S."/>
            <person name="Singh A."/>
            <person name="Kumar Pinnaka A."/>
        </authorList>
    </citation>
    <scope>NUCLEOTIDE SEQUENCE [LARGE SCALE GENOMIC DNA]</scope>
    <source>
        <strain evidence="1 2">M12-11B</strain>
    </source>
</reference>
<evidence type="ECO:0000313" key="2">
    <source>
        <dbReference type="Proteomes" id="UP000014974"/>
    </source>
</evidence>
<name>S7VBK3_9BACT</name>